<name>A0A2K4ZD31_9FIRM</name>
<dbReference type="RefSeq" id="WP_103238459.1">
    <property type="nucleotide sequence ID" value="NZ_JANJZD010000004.1"/>
</dbReference>
<evidence type="ECO:0008006" key="3">
    <source>
        <dbReference type="Google" id="ProtNLM"/>
    </source>
</evidence>
<organism evidence="1 2">
    <name type="scientific">Acetatifactor muris</name>
    <dbReference type="NCBI Taxonomy" id="879566"/>
    <lineage>
        <taxon>Bacteria</taxon>
        <taxon>Bacillati</taxon>
        <taxon>Bacillota</taxon>
        <taxon>Clostridia</taxon>
        <taxon>Lachnospirales</taxon>
        <taxon>Lachnospiraceae</taxon>
        <taxon>Acetatifactor</taxon>
    </lineage>
</organism>
<accession>A0A2K4ZD31</accession>
<dbReference type="SUPFAM" id="SSF63829">
    <property type="entry name" value="Calcium-dependent phosphotriesterase"/>
    <property type="match status" value="1"/>
</dbReference>
<protein>
    <recommendedName>
        <fullName evidence="3">Bacterial extracellular solute-binding protein</fullName>
    </recommendedName>
</protein>
<dbReference type="Gene3D" id="3.40.190.10">
    <property type="entry name" value="Periplasmic binding protein-like II"/>
    <property type="match status" value="1"/>
</dbReference>
<evidence type="ECO:0000313" key="1">
    <source>
        <dbReference type="EMBL" id="SOY28376.1"/>
    </source>
</evidence>
<dbReference type="Proteomes" id="UP000236311">
    <property type="component" value="Unassembled WGS sequence"/>
</dbReference>
<dbReference type="AlphaFoldDB" id="A0A2K4ZD31"/>
<dbReference type="OrthoDB" id="1837101at2"/>
<dbReference type="SUPFAM" id="SSF53850">
    <property type="entry name" value="Periplasmic binding protein-like II"/>
    <property type="match status" value="1"/>
</dbReference>
<dbReference type="EMBL" id="OFSM01000004">
    <property type="protein sequence ID" value="SOY28376.1"/>
    <property type="molecule type" value="Genomic_DNA"/>
</dbReference>
<proteinExistence type="predicted"/>
<gene>
    <name evidence="1" type="ORF">AMURIS_01083</name>
</gene>
<reference evidence="1 2" key="1">
    <citation type="submission" date="2018-01" db="EMBL/GenBank/DDBJ databases">
        <authorList>
            <person name="Gaut B.S."/>
            <person name="Morton B.R."/>
            <person name="Clegg M.T."/>
            <person name="Duvall M.R."/>
        </authorList>
    </citation>
    <scope>NUCLEOTIDE SEQUENCE [LARGE SCALE GENOMIC DNA]</scope>
    <source>
        <strain evidence="1">GP69</strain>
    </source>
</reference>
<evidence type="ECO:0000313" key="2">
    <source>
        <dbReference type="Proteomes" id="UP000236311"/>
    </source>
</evidence>
<sequence length="772" mass="85586">MKKELISLFLLILVTLSGCGSRETGGEPLPAIQSQQSLYVPEFLSLEGENIDYDGMRITTDTLCYLSYAWSEEIQYYELLINTFSLQDRTTGSFPLVWPEGPRNQAMTEYTFGEDGSLYAIAQTFPTEEVEPGFLLCKFHPDGELIFSQDVTEQLLANPETGVRINAMETDGRGRIYIAGDSVVWLYDEQGEYKGILSPGEMASGMSASEQDSSASLLISGLYRDGKDKMYLSYGEAGYGGQGDTLAEIDFDGKALTEVCGDFPTVNTFSPHPDQSFLMQDRTSVYTYDPAAPEQAEALFSWMDCDISGQSVLGFGQTVEGRIAAVLKTQDRSGELALLTKVSPEEAVQKETLVLGVLTGAYNYEPAVVRFNRSNEKYRIVLKEYYNYENHENFTLEDALARLYADLVSDHCPDLLEVTGLNLTQLAAQDVFQDLSPYLEQSSVFGPEDFVSEILDTYTFDGTLVTIPYAVFLETVMGNAGQIDPEAAWTPENVIALADANPDAELFDGADRNDIMNFLMEYGENAFVNWNTGECSFDSEQFKSLLEFVKRFPETVEYDPDRPSTPSRIQSGEVLLKTVELYNFDTIQIDLETFGSDAVCIGYPTAEGGRHAMTAIFSYAITSGSKNKDGAWTFIESMLSEEGGSNGMGFPSVKQRLENCLEDAVAVKYMLDEKGEIYLDENGEPVVIGNTSSVQYGDGWSYTYHTATREEAELILSLLSNACPSFTFMDSGNEIRSIISEEAAAFYAGQKTVEETAKVIQSRVQLYVDENR</sequence>
<keyword evidence="2" id="KW-1185">Reference proteome</keyword>
<dbReference type="PROSITE" id="PS51257">
    <property type="entry name" value="PROKAR_LIPOPROTEIN"/>
    <property type="match status" value="1"/>
</dbReference>